<dbReference type="GeneID" id="78126782"/>
<dbReference type="PANTHER" id="PTHR33164">
    <property type="entry name" value="TRANSCRIPTIONAL REGULATOR, MARR FAMILY"/>
    <property type="match status" value="1"/>
</dbReference>
<organism evidence="5 6">
    <name type="scientific">Bifidobacterium tibiigranuli</name>
    <dbReference type="NCBI Taxonomy" id="2172043"/>
    <lineage>
        <taxon>Bacteria</taxon>
        <taxon>Bacillati</taxon>
        <taxon>Actinomycetota</taxon>
        <taxon>Actinomycetes</taxon>
        <taxon>Bifidobacteriales</taxon>
        <taxon>Bifidobacteriaceae</taxon>
        <taxon>Bifidobacterium</taxon>
    </lineage>
</organism>
<reference evidence="5 6" key="1">
    <citation type="submission" date="2018-04" db="EMBL/GenBank/DDBJ databases">
        <authorList>
            <person name="Eckel V.P."/>
            <person name="Vogel R.F."/>
        </authorList>
    </citation>
    <scope>NUCLEOTIDE SEQUENCE [LARGE SCALE GENOMIC DNA]</scope>
    <source>
        <strain evidence="6">TMW 2.1764</strain>
    </source>
</reference>
<keyword evidence="1" id="KW-0805">Transcription regulation</keyword>
<evidence type="ECO:0000256" key="1">
    <source>
        <dbReference type="ARBA" id="ARBA00023015"/>
    </source>
</evidence>
<gene>
    <name evidence="5" type="ORF">DDE84_03625</name>
</gene>
<evidence type="ECO:0000259" key="4">
    <source>
        <dbReference type="PROSITE" id="PS50995"/>
    </source>
</evidence>
<protein>
    <submittedName>
        <fullName evidence="5">MarR family transcriptional regulator</fullName>
    </submittedName>
</protein>
<accession>A0A5N6S3X3</accession>
<dbReference type="SUPFAM" id="SSF46785">
    <property type="entry name" value="Winged helix' DNA-binding domain"/>
    <property type="match status" value="1"/>
</dbReference>
<dbReference type="GO" id="GO:0006950">
    <property type="term" value="P:response to stress"/>
    <property type="evidence" value="ECO:0007669"/>
    <property type="project" value="TreeGrafter"/>
</dbReference>
<dbReference type="PRINTS" id="PR00598">
    <property type="entry name" value="HTHMARR"/>
</dbReference>
<dbReference type="SMART" id="SM00347">
    <property type="entry name" value="HTH_MARR"/>
    <property type="match status" value="1"/>
</dbReference>
<feature type="domain" description="HTH marR-type" evidence="4">
    <location>
        <begin position="1"/>
        <end position="138"/>
    </location>
</feature>
<evidence type="ECO:0000313" key="6">
    <source>
        <dbReference type="Proteomes" id="UP000325415"/>
    </source>
</evidence>
<dbReference type="GO" id="GO:0003700">
    <property type="term" value="F:DNA-binding transcription factor activity"/>
    <property type="evidence" value="ECO:0007669"/>
    <property type="project" value="InterPro"/>
</dbReference>
<dbReference type="InterPro" id="IPR036388">
    <property type="entry name" value="WH-like_DNA-bd_sf"/>
</dbReference>
<dbReference type="PANTHER" id="PTHR33164:SF43">
    <property type="entry name" value="HTH-TYPE TRANSCRIPTIONAL REPRESSOR YETL"/>
    <property type="match status" value="1"/>
</dbReference>
<dbReference type="PROSITE" id="PS50995">
    <property type="entry name" value="HTH_MARR_2"/>
    <property type="match status" value="1"/>
</dbReference>
<dbReference type="OrthoDB" id="3176111at2"/>
<evidence type="ECO:0000256" key="3">
    <source>
        <dbReference type="ARBA" id="ARBA00023163"/>
    </source>
</evidence>
<dbReference type="InterPro" id="IPR000835">
    <property type="entry name" value="HTH_MarR-typ"/>
</dbReference>
<dbReference type="EMBL" id="QDAG01000003">
    <property type="protein sequence ID" value="KAE8129178.1"/>
    <property type="molecule type" value="Genomic_DNA"/>
</dbReference>
<dbReference type="Proteomes" id="UP000325415">
    <property type="component" value="Unassembled WGS sequence"/>
</dbReference>
<proteinExistence type="predicted"/>
<keyword evidence="3" id="KW-0804">Transcription</keyword>
<dbReference type="RefSeq" id="WP_152580383.1">
    <property type="nucleotide sequence ID" value="NZ_JAKVIV010000007.1"/>
</dbReference>
<keyword evidence="6" id="KW-1185">Reference proteome</keyword>
<sequence length="157" mass="17504">MIEDSIATIANYFWKQSIDHINRLFSDEERRRFSVNDYYYLTVISQMGESKMGDVAAALHLTKPSVTVMVERLKKAGLVSTSRSQTDRRVVLLRLTDKGAQLIQGDNAMYGELADSVLGQLTDAQRADAECLLGMVAEHITGQIEGHAINQIAEQTQ</sequence>
<keyword evidence="2" id="KW-0238">DNA-binding</keyword>
<evidence type="ECO:0000313" key="5">
    <source>
        <dbReference type="EMBL" id="KAE8129178.1"/>
    </source>
</evidence>
<comment type="caution">
    <text evidence="5">The sequence shown here is derived from an EMBL/GenBank/DDBJ whole genome shotgun (WGS) entry which is preliminary data.</text>
</comment>
<dbReference type="GO" id="GO:0003677">
    <property type="term" value="F:DNA binding"/>
    <property type="evidence" value="ECO:0007669"/>
    <property type="project" value="UniProtKB-KW"/>
</dbReference>
<dbReference type="InterPro" id="IPR055166">
    <property type="entry name" value="Transc_reg_Sar_Rot_HTH"/>
</dbReference>
<dbReference type="InterPro" id="IPR036390">
    <property type="entry name" value="WH_DNA-bd_sf"/>
</dbReference>
<evidence type="ECO:0000256" key="2">
    <source>
        <dbReference type="ARBA" id="ARBA00023125"/>
    </source>
</evidence>
<dbReference type="Pfam" id="PF22381">
    <property type="entry name" value="Staph_reg_Sar_Rot"/>
    <property type="match status" value="1"/>
</dbReference>
<dbReference type="Gene3D" id="1.10.10.10">
    <property type="entry name" value="Winged helix-like DNA-binding domain superfamily/Winged helix DNA-binding domain"/>
    <property type="match status" value="1"/>
</dbReference>
<dbReference type="AlphaFoldDB" id="A0A5N6S3X3"/>
<dbReference type="InterPro" id="IPR039422">
    <property type="entry name" value="MarR/SlyA-like"/>
</dbReference>
<name>A0A5N6S3X3_9BIFI</name>